<dbReference type="Gene3D" id="3.40.50.2300">
    <property type="match status" value="1"/>
</dbReference>
<dbReference type="AlphaFoldDB" id="A0A3P7NV02"/>
<name>A0A3P7NV02_DIBLA</name>
<evidence type="ECO:0008006" key="3">
    <source>
        <dbReference type="Google" id="ProtNLM"/>
    </source>
</evidence>
<protein>
    <recommendedName>
        <fullName evidence="3">Receptor ligand binding region domain-containing protein</fullName>
    </recommendedName>
</protein>
<sequence>MPPIYSVFRLIFHGEFTILPFVTFQITRTVAVNTDEEDIVSYNEIYRLLEPVRTGQTRSIFLFVTRKYSEHIIDVASRMGLFGKEWAWVFSEQCVGAKNLPQGTCRFSCFRLKDWCV</sequence>
<evidence type="ECO:0000313" key="1">
    <source>
        <dbReference type="EMBL" id="VDN41263.1"/>
    </source>
</evidence>
<gene>
    <name evidence="1" type="ORF">DILT_LOCUS18491</name>
</gene>
<dbReference type="OrthoDB" id="5984008at2759"/>
<keyword evidence="2" id="KW-1185">Reference proteome</keyword>
<proteinExistence type="predicted"/>
<accession>A0A3P7NV02</accession>
<reference evidence="1 2" key="1">
    <citation type="submission" date="2018-11" db="EMBL/GenBank/DDBJ databases">
        <authorList>
            <consortium name="Pathogen Informatics"/>
        </authorList>
    </citation>
    <scope>NUCLEOTIDE SEQUENCE [LARGE SCALE GENOMIC DNA]</scope>
</reference>
<dbReference type="EMBL" id="UYRU01100930">
    <property type="protein sequence ID" value="VDN41263.1"/>
    <property type="molecule type" value="Genomic_DNA"/>
</dbReference>
<dbReference type="Proteomes" id="UP000281553">
    <property type="component" value="Unassembled WGS sequence"/>
</dbReference>
<organism evidence="1 2">
    <name type="scientific">Dibothriocephalus latus</name>
    <name type="common">Fish tapeworm</name>
    <name type="synonym">Diphyllobothrium latum</name>
    <dbReference type="NCBI Taxonomy" id="60516"/>
    <lineage>
        <taxon>Eukaryota</taxon>
        <taxon>Metazoa</taxon>
        <taxon>Spiralia</taxon>
        <taxon>Lophotrochozoa</taxon>
        <taxon>Platyhelminthes</taxon>
        <taxon>Cestoda</taxon>
        <taxon>Eucestoda</taxon>
        <taxon>Diphyllobothriidea</taxon>
        <taxon>Diphyllobothriidae</taxon>
        <taxon>Dibothriocephalus</taxon>
    </lineage>
</organism>
<evidence type="ECO:0000313" key="2">
    <source>
        <dbReference type="Proteomes" id="UP000281553"/>
    </source>
</evidence>